<dbReference type="OrthoDB" id="2582440at2"/>
<reference evidence="4 5" key="1">
    <citation type="submission" date="2018-07" db="EMBL/GenBank/DDBJ databases">
        <title>Dyadobacter roseus sp. nov., isolated from rose rhizosphere soil.</title>
        <authorList>
            <person name="Chen L."/>
        </authorList>
    </citation>
    <scope>NUCLEOTIDE SEQUENCE [LARGE SCALE GENOMIC DNA]</scope>
    <source>
        <strain evidence="4 5">RS19</strain>
    </source>
</reference>
<dbReference type="Pfam" id="PF26628">
    <property type="entry name" value="DUF8202"/>
    <property type="match status" value="4"/>
</dbReference>
<evidence type="ECO:0000313" key="4">
    <source>
        <dbReference type="EMBL" id="REA63187.1"/>
    </source>
</evidence>
<evidence type="ECO:0000259" key="3">
    <source>
        <dbReference type="Pfam" id="PF26628"/>
    </source>
</evidence>
<name>A0A3D8YFY7_9BACT</name>
<dbReference type="NCBIfam" id="TIGR04183">
    <property type="entry name" value="Por_Secre_tail"/>
    <property type="match status" value="1"/>
</dbReference>
<keyword evidence="5" id="KW-1185">Reference proteome</keyword>
<sequence length="2101" mass="223315">MNMNQLYTSAQMGRELIRRRVRSPLTKLLLAAATLGSTFSQAQSPGGVSANLRVWLRSDNGFTPSSWTDGSGNANHYTQTNASRQPFVAATYYNFNPVVDFGTSGSNARFMVVPAGKPYSANGTSSSVFTVNLDRAVGGYGDIIGFGATTTSASLINANTPVFTRLGANVVNYPYTDSNPALPAVQVNKLYINDVSFTVGTAGIKYGQNGTTGSNTQTFAAVYSKHADGSVLGSQPEVRNGLIGEVIAYERDLSEAEKQRVRTYTAIKYGITLPHNYIASNGSTIIWNQATNTGYNNNIAGIARDNNGALHQKQSSSINDGKQVLIGTAGLANTNALNTTGLTDGQFLVWGDNGLSKTPSVTATNLSADVNARFASIWKVQNVGTGTVRVAWPKGLDNLKLVQSSDAVIDGSDVVTAMSAETAPINGIVYNYVDVTLADGQFFTFAAKVRAPGGVASGLTQWYRADEGLVAVGGDGTNVTTWTDFTRGTVSGKIATAPVPVFKQGATNYFNFNPGVNFTAIQQMLGNITTQTLENTSFDIFTLTKEGMSGTRYFNIGMNNTSFGGANWDQPGLYASGNVATRNSSGGGLGITNPGNIAFSTATPSIMYHTFTNTSIRKGVNGAGVGTQYNVSARGQMTGGHIFGSNGGTNPPGGDDWGFTGHIGEVIIYGGGNLTAAERNRVDTYLAIKYGITLPAGVNYVNSNGTVAWDATANSAYHNNVAGIANDEDSYLNQKQSISVNKGQQVIVSTTGLTHTNAGNGTSLSSDGQYLIWGDNGLSKSLSASFNFPSVPTLNLRFAAIWKVQNTGSVGTVRVAWPSGIPSLTLIQSADATIDASDTRTDMTANSVTVNGVSYNYADVALSNGQFFTFAGFVSGPGNVASAAWYRADAAGQQFSDAGTTEATDGQTLQQWNEYKGTGYNLVQASSGNRPTFSNTTKLANFNPTVTFPGSQWMRYTAPTGVNVIDRANGSIFAAGYLNSLKNVGFAGFHSSMDYPGLHTYPSGGNYNLLFFTGGPGYQGLTTNSFVNKNYFTIGSGWQNGEGSTSAYAGATVSLNGNRTVFSGTNQIQNAVINNASRDFQIGQDDNHGALNGQLNEVVVFEQRLSEDEMNRVETYMAIKYGTTYAAGTKDYVNSSSATVWANGTNNGYHFNIAGIARDDQGSLYQRQSWSTNTTKEVLISTTGLQNTNAANTGVLENGQFLIWGDNGLAKSPSVAISGIANVNYRFASIWKAQNTGSVGTVRVAWPAGFTNLKLIQSADEDINASDVITDMIATQTINGVEYAYADVTLANGSYFTFAAFIQGPGGVTNNLSYWYRADKLVSSNVEDSDVADWTDFTSGTTISQLGENALPKFKNGNSTYFNFNPGLNYTAGAQTLGNTSVQTVSALNFDIYTLTKEGLASGGGNARVFSSLVDNITTTGGIRHWDGIGLNQNATIERVNTARGQTYFANPGNIAYATGSPSIMYNTFTDVSVAKGLNGAANGTTATYAANGQMTGGHAIGSTVFSGNSSDNAGFIGNIGEVIVYGNGNNSAAERNKVESYLAVKYGLTLANTNNYTTSQNVVVWNAAANTGYYNNVAGVGNDFVSALHQKQSRSQHANTNNQVTIGLGEIAETNAANVNTLNDGQFLVWGDNGNVQSLAAAYSPFTWEGSPSNGRRMNRIWKVQNTNNVSNEVLVRFPMASVGTTSFGATDACADYVIIFADDAAFTTNVSVQGLTVNGTDYDIAHTFPNGASYFTYGKVIPFNQGTVYLTPVTETTNVSSNTCDVGAWKYFRQTTDNSQKLLGITGYADLSNLSVTITPVGASYDDGTRKTNLMARITTITDAAASTFPSGGKVRIYYSVPEQTATTVAGQQAHGWYKYEGNADDVIANVYASGVLDATKATQLTPNATGVEDGVNYVEFHNITSFSSFIYLSTTESSALPVKLTYFNATKEADVANLNWRTTEESNNTGFEIQRSANARDWNAIGFVENQTEGGNSKGTLTYRFTDATPLKGINYYRLKQIDADGSYMLSSIVSLRFEDGKGSLFVYPNPVVNGRLTLSLPQSGEFTLSIYNISGVEVQKLKQSETTVDVSKLATGMYVMKVTYPNGETHNKSFVVK</sequence>
<organism evidence="4 5">
    <name type="scientific">Dyadobacter luteus</name>
    <dbReference type="NCBI Taxonomy" id="2259619"/>
    <lineage>
        <taxon>Bacteria</taxon>
        <taxon>Pseudomonadati</taxon>
        <taxon>Bacteroidota</taxon>
        <taxon>Cytophagia</taxon>
        <taxon>Cytophagales</taxon>
        <taxon>Spirosomataceae</taxon>
        <taxon>Dyadobacter</taxon>
    </lineage>
</organism>
<feature type="signal peptide" evidence="1">
    <location>
        <begin position="1"/>
        <end position="42"/>
    </location>
</feature>
<feature type="domain" description="DUF8202" evidence="3">
    <location>
        <begin position="678"/>
        <end position="855"/>
    </location>
</feature>
<evidence type="ECO:0000259" key="2">
    <source>
        <dbReference type="Pfam" id="PF18962"/>
    </source>
</evidence>
<dbReference type="InterPro" id="IPR058515">
    <property type="entry name" value="DUF8202"/>
</dbReference>
<accession>A0A3D8YFY7</accession>
<feature type="domain" description="DUF8202" evidence="3">
    <location>
        <begin position="1535"/>
        <end position="1732"/>
    </location>
</feature>
<evidence type="ECO:0000256" key="1">
    <source>
        <dbReference type="SAM" id="SignalP"/>
    </source>
</evidence>
<comment type="caution">
    <text evidence="4">The sequence shown here is derived from an EMBL/GenBank/DDBJ whole genome shotgun (WGS) entry which is preliminary data.</text>
</comment>
<feature type="domain" description="DUF8202" evidence="3">
    <location>
        <begin position="257"/>
        <end position="440"/>
    </location>
</feature>
<dbReference type="RefSeq" id="WP_115829775.1">
    <property type="nucleotide sequence ID" value="NZ_QNUL01000003.1"/>
</dbReference>
<dbReference type="EMBL" id="QNUL01000003">
    <property type="protein sequence ID" value="REA63187.1"/>
    <property type="molecule type" value="Genomic_DNA"/>
</dbReference>
<dbReference type="Pfam" id="PF18962">
    <property type="entry name" value="Por_Secre_tail"/>
    <property type="match status" value="1"/>
</dbReference>
<dbReference type="InterPro" id="IPR026444">
    <property type="entry name" value="Secre_tail"/>
</dbReference>
<evidence type="ECO:0000313" key="5">
    <source>
        <dbReference type="Proteomes" id="UP000256373"/>
    </source>
</evidence>
<dbReference type="Proteomes" id="UP000256373">
    <property type="component" value="Unassembled WGS sequence"/>
</dbReference>
<keyword evidence="1" id="KW-0732">Signal</keyword>
<feature type="domain" description="DUF8202" evidence="3">
    <location>
        <begin position="1109"/>
        <end position="1281"/>
    </location>
</feature>
<gene>
    <name evidence="4" type="ORF">DSL64_06115</name>
</gene>
<feature type="chain" id="PRO_5017618881" evidence="1">
    <location>
        <begin position="43"/>
        <end position="2101"/>
    </location>
</feature>
<feature type="domain" description="Secretion system C-terminal sorting" evidence="2">
    <location>
        <begin position="2030"/>
        <end position="2098"/>
    </location>
</feature>
<proteinExistence type="predicted"/>
<protein>
    <submittedName>
        <fullName evidence="4">Uncharacterized protein</fullName>
    </submittedName>
</protein>